<evidence type="ECO:0000256" key="1">
    <source>
        <dbReference type="ARBA" id="ARBA00022801"/>
    </source>
</evidence>
<dbReference type="InterPro" id="IPR029052">
    <property type="entry name" value="Metallo-depent_PP-like"/>
</dbReference>
<dbReference type="Gene3D" id="3.60.21.10">
    <property type="match status" value="1"/>
</dbReference>
<dbReference type="EMBL" id="FUXX01000029">
    <property type="protein sequence ID" value="SKA65279.1"/>
    <property type="molecule type" value="Genomic_DNA"/>
</dbReference>
<dbReference type="STRING" id="83771.SAMN02910357_00263"/>
<name>A0A1T4VK10_9GAMM</name>
<dbReference type="AlphaFoldDB" id="A0A1T4VK10"/>
<comment type="catalytic activity">
    <reaction evidence="4">
        <text>beta-D-fructose 1,6-bisphosphate + H2O = beta-D-fructose 6-phosphate + phosphate</text>
        <dbReference type="Rhea" id="RHEA:11064"/>
        <dbReference type="ChEBI" id="CHEBI:15377"/>
        <dbReference type="ChEBI" id="CHEBI:32966"/>
        <dbReference type="ChEBI" id="CHEBI:43474"/>
        <dbReference type="ChEBI" id="CHEBI:57634"/>
        <dbReference type="EC" id="3.1.3.11"/>
    </reaction>
</comment>
<gene>
    <name evidence="4" type="primary">fbp</name>
    <name evidence="5" type="ORF">SAMN02745213_01631</name>
</gene>
<dbReference type="Pfam" id="PF06874">
    <property type="entry name" value="FBPase_2"/>
    <property type="match status" value="1"/>
</dbReference>
<reference evidence="6" key="1">
    <citation type="submission" date="2017-02" db="EMBL/GenBank/DDBJ databases">
        <authorList>
            <person name="Varghese N."/>
            <person name="Submissions S."/>
        </authorList>
    </citation>
    <scope>NUCLEOTIDE SEQUENCE [LARGE SCALE GENOMIC DNA]</scope>
    <source>
        <strain evidence="6">DSM 3072</strain>
    </source>
</reference>
<accession>A0A1T4VK10</accession>
<dbReference type="SUPFAM" id="SSF56300">
    <property type="entry name" value="Metallo-dependent phosphatases"/>
    <property type="match status" value="1"/>
</dbReference>
<organism evidence="5 6">
    <name type="scientific">Succinivibrio dextrinosolvens DSM 3072</name>
    <dbReference type="NCBI Taxonomy" id="1123324"/>
    <lineage>
        <taxon>Bacteria</taxon>
        <taxon>Pseudomonadati</taxon>
        <taxon>Pseudomonadota</taxon>
        <taxon>Gammaproteobacteria</taxon>
        <taxon>Aeromonadales</taxon>
        <taxon>Succinivibrionaceae</taxon>
        <taxon>Succinivibrio</taxon>
    </lineage>
</organism>
<protein>
    <recommendedName>
        <fullName evidence="4">Fructose-1,6-bisphosphatase class 3</fullName>
        <shortName evidence="4">FBPase class 3</shortName>
        <ecNumber evidence="4">3.1.3.11</ecNumber>
    </recommendedName>
    <alternativeName>
        <fullName evidence="4">D-fructose-1,6-bisphosphate 1-phosphohydrolase class 3</fullName>
    </alternativeName>
</protein>
<dbReference type="InterPro" id="IPR009164">
    <property type="entry name" value="FBPtase_class3"/>
</dbReference>
<keyword evidence="1 4" id="KW-0378">Hydrolase</keyword>
<comment type="similarity">
    <text evidence="4">Belongs to the FBPase class 3 family.</text>
</comment>
<comment type="pathway">
    <text evidence="4">Carbohydrate biosynthesis; gluconeogenesis.</text>
</comment>
<keyword evidence="2 4" id="KW-0464">Manganese</keyword>
<dbReference type="RefSeq" id="WP_078929037.1">
    <property type="nucleotide sequence ID" value="NZ_FUXX01000029.1"/>
</dbReference>
<dbReference type="GO" id="GO:0006094">
    <property type="term" value="P:gluconeogenesis"/>
    <property type="evidence" value="ECO:0007669"/>
    <property type="project" value="UniProtKB-UniRule"/>
</dbReference>
<dbReference type="Proteomes" id="UP000242432">
    <property type="component" value="Unassembled WGS sequence"/>
</dbReference>
<evidence type="ECO:0000313" key="5">
    <source>
        <dbReference type="EMBL" id="SKA65279.1"/>
    </source>
</evidence>
<evidence type="ECO:0000256" key="3">
    <source>
        <dbReference type="ARBA" id="ARBA00023277"/>
    </source>
</evidence>
<proteinExistence type="inferred from homology"/>
<sequence>MSATRKLNPQRLRLLRLLASQYPNRCSVYSKLINLKSELSLPKGTEHFISDIHGEYEAFCHIINNASGVIKDKVKIVLVNSTLKEQNELCTLIYYPGTVIRKLKKDNRFTEAYIKKTIVNLIDMCNFFSSKYSREKVRSIIKTKFAYIIDEMMHSKSDEDDIRRQYHENILQTIVETGSSELFIRDVCELIKTLAVAKLHVLGDIFDRGPSPDKCMDVLASYHHLDLQWGNHDVLWMGAACGSGMCIINVLLNNLRYNNYKMLENGYGISLRKLVIFSNHTYKEEEHYPALQKALSVMGMKLMGAIIDRHPEYNLQDLKIFDNLDLKKGTLKLNDGKTYHLNFTDMPTVDEKDPYRLSPGEQEIIDDLISSFTSSVRLREHIQFLYTKGDMYKCYNGNLLYHGCVPLDENGEFLKIKCNDTYLSGRDYLDYCQTKIREGYTIRDNDHLDFFWYMWTAPLSPLSGRRMKIFEKLLIKEDSILNEPRNPYYDYYHQVKTCEMILKEFGLNPKKGHIINGHTPIMAKKGESPVRARGKLLVIDGGFCRAYQDKTGIAGYTLIYNSHCLHLKAHAPFTNKEDAIESLRDIEDLEELSVEEYQPRKKVADTDWGEELKERVRELNDLLELYENGIIAEKLTR</sequence>
<dbReference type="EC" id="3.1.3.11" evidence="4"/>
<dbReference type="UniPathway" id="UPA00138"/>
<keyword evidence="3 4" id="KW-0119">Carbohydrate metabolism</keyword>
<comment type="cofactor">
    <cofactor evidence="4">
        <name>Mn(2+)</name>
        <dbReference type="ChEBI" id="CHEBI:29035"/>
    </cofactor>
</comment>
<keyword evidence="6" id="KW-1185">Reference proteome</keyword>
<evidence type="ECO:0000256" key="4">
    <source>
        <dbReference type="HAMAP-Rule" id="MF_01854"/>
    </source>
</evidence>
<dbReference type="HAMAP" id="MF_01854">
    <property type="entry name" value="FBPase_class3"/>
    <property type="match status" value="1"/>
</dbReference>
<evidence type="ECO:0000313" key="6">
    <source>
        <dbReference type="Proteomes" id="UP000242432"/>
    </source>
</evidence>
<dbReference type="GO" id="GO:0042132">
    <property type="term" value="F:fructose 1,6-bisphosphate 1-phosphatase activity"/>
    <property type="evidence" value="ECO:0007669"/>
    <property type="project" value="UniProtKB-UniRule"/>
</dbReference>
<evidence type="ECO:0000256" key="2">
    <source>
        <dbReference type="ARBA" id="ARBA00023211"/>
    </source>
</evidence>